<comment type="function">
    <text evidence="9">Essential cell division protein. May link together the upstream cell division proteins, which are predominantly cytoplasmic, with the downstream cell division proteins, which are predominantly periplasmic. May control correct divisome assembly.</text>
</comment>
<dbReference type="AlphaFoldDB" id="A0A2S5TGV6"/>
<dbReference type="InterPro" id="IPR034746">
    <property type="entry name" value="POTRA"/>
</dbReference>
<evidence type="ECO:0000313" key="11">
    <source>
        <dbReference type="EMBL" id="PPE74182.1"/>
    </source>
</evidence>
<comment type="subcellular location">
    <subcellularLocation>
        <location evidence="9">Cell inner membrane</location>
        <topology evidence="9">Single-pass type II membrane protein</topology>
    </subcellularLocation>
    <subcellularLocation>
        <location evidence="1">Membrane</location>
    </subcellularLocation>
    <text evidence="9">Localizes to the division septum.</text>
</comment>
<dbReference type="Pfam" id="PF08478">
    <property type="entry name" value="POTRA_1"/>
    <property type="match status" value="1"/>
</dbReference>
<evidence type="ECO:0000256" key="8">
    <source>
        <dbReference type="ARBA" id="ARBA00023306"/>
    </source>
</evidence>
<keyword evidence="4 9" id="KW-0132">Cell division</keyword>
<organism evidence="11 12">
    <name type="scientific">Solimonas fluminis</name>
    <dbReference type="NCBI Taxonomy" id="2086571"/>
    <lineage>
        <taxon>Bacteria</taxon>
        <taxon>Pseudomonadati</taxon>
        <taxon>Pseudomonadota</taxon>
        <taxon>Gammaproteobacteria</taxon>
        <taxon>Nevskiales</taxon>
        <taxon>Nevskiaceae</taxon>
        <taxon>Solimonas</taxon>
    </lineage>
</organism>
<evidence type="ECO:0000256" key="6">
    <source>
        <dbReference type="ARBA" id="ARBA00022989"/>
    </source>
</evidence>
<keyword evidence="6 9" id="KW-1133">Transmembrane helix</keyword>
<proteinExistence type="inferred from homology"/>
<evidence type="ECO:0000256" key="9">
    <source>
        <dbReference type="HAMAP-Rule" id="MF_00911"/>
    </source>
</evidence>
<evidence type="ECO:0000256" key="1">
    <source>
        <dbReference type="ARBA" id="ARBA00004370"/>
    </source>
</evidence>
<dbReference type="InterPro" id="IPR026579">
    <property type="entry name" value="FtsQ"/>
</dbReference>
<accession>A0A2S5TGV6</accession>
<dbReference type="RefSeq" id="WP_104230070.1">
    <property type="nucleotide sequence ID" value="NZ_PSNW01000004.1"/>
</dbReference>
<protein>
    <recommendedName>
        <fullName evidence="9">Cell division protein FtsQ</fullName>
    </recommendedName>
</protein>
<evidence type="ECO:0000256" key="2">
    <source>
        <dbReference type="ARBA" id="ARBA00022475"/>
    </source>
</evidence>
<evidence type="ECO:0000256" key="3">
    <source>
        <dbReference type="ARBA" id="ARBA00022519"/>
    </source>
</evidence>
<evidence type="ECO:0000259" key="10">
    <source>
        <dbReference type="PROSITE" id="PS51779"/>
    </source>
</evidence>
<dbReference type="InterPro" id="IPR005548">
    <property type="entry name" value="Cell_div_FtsQ/DivIB_C"/>
</dbReference>
<name>A0A2S5TGV6_9GAMM</name>
<dbReference type="Gene3D" id="3.40.50.11690">
    <property type="entry name" value="Cell division protein FtsQ/DivIB"/>
    <property type="match status" value="1"/>
</dbReference>
<dbReference type="GO" id="GO:0090529">
    <property type="term" value="P:cell septum assembly"/>
    <property type="evidence" value="ECO:0007669"/>
    <property type="project" value="InterPro"/>
</dbReference>
<dbReference type="PROSITE" id="PS51779">
    <property type="entry name" value="POTRA"/>
    <property type="match status" value="1"/>
</dbReference>
<dbReference type="InterPro" id="IPR013685">
    <property type="entry name" value="POTRA_FtsQ_type"/>
</dbReference>
<dbReference type="PANTHER" id="PTHR35851">
    <property type="entry name" value="CELL DIVISION PROTEIN FTSQ"/>
    <property type="match status" value="1"/>
</dbReference>
<feature type="transmembrane region" description="Helical" evidence="9">
    <location>
        <begin position="21"/>
        <end position="40"/>
    </location>
</feature>
<keyword evidence="7 9" id="KW-0472">Membrane</keyword>
<dbReference type="Proteomes" id="UP000238220">
    <property type="component" value="Unassembled WGS sequence"/>
</dbReference>
<dbReference type="Pfam" id="PF03799">
    <property type="entry name" value="FtsQ_DivIB_C"/>
    <property type="match status" value="1"/>
</dbReference>
<dbReference type="GO" id="GO:0043093">
    <property type="term" value="P:FtsZ-dependent cytokinesis"/>
    <property type="evidence" value="ECO:0007669"/>
    <property type="project" value="UniProtKB-UniRule"/>
</dbReference>
<dbReference type="OrthoDB" id="9790370at2"/>
<sequence>MTVMTMGDLRLPEISLRNFRPLLLGLLGLLAVGVCGWMMLRATSSPQVAELQIEGPFERVAAADVEAVLRPELDQGFLALPLAGARDRLAAMPWVARSRVERIWPGTLRVRVWEREPFARWNDGQLLDTESQVFAPKAEEIPPKLPQLGGIEGHEREVMETYQRLAERLRSSPFVLAALTQDARGEWTARTRDGIELRLGRGTPDEKLDMLLGAVLHKLADELPQVDHIDLRYTNGFAVGWRSQPQPQPATGGSEKNG</sequence>
<reference evidence="11 12" key="1">
    <citation type="submission" date="2018-02" db="EMBL/GenBank/DDBJ databases">
        <title>Genome sequencing of Solimonas sp. HR-BB.</title>
        <authorList>
            <person name="Lee Y."/>
            <person name="Jeon C.O."/>
        </authorList>
    </citation>
    <scope>NUCLEOTIDE SEQUENCE [LARGE SCALE GENOMIC DNA]</scope>
    <source>
        <strain evidence="11 12">HR-BB</strain>
    </source>
</reference>
<evidence type="ECO:0000256" key="7">
    <source>
        <dbReference type="ARBA" id="ARBA00023136"/>
    </source>
</evidence>
<dbReference type="HAMAP" id="MF_00911">
    <property type="entry name" value="FtsQ_subfam"/>
    <property type="match status" value="1"/>
</dbReference>
<comment type="subunit">
    <text evidence="9">Part of a complex composed of FtsB, FtsL and FtsQ.</text>
</comment>
<dbReference type="Gene3D" id="3.10.20.310">
    <property type="entry name" value="membrane protein fhac"/>
    <property type="match status" value="1"/>
</dbReference>
<keyword evidence="2 9" id="KW-1003">Cell membrane</keyword>
<dbReference type="InterPro" id="IPR045335">
    <property type="entry name" value="FtsQ_C_sf"/>
</dbReference>
<dbReference type="PANTHER" id="PTHR35851:SF1">
    <property type="entry name" value="CELL DIVISION PROTEIN FTSQ"/>
    <property type="match status" value="1"/>
</dbReference>
<keyword evidence="3 9" id="KW-0997">Cell inner membrane</keyword>
<keyword evidence="8 9" id="KW-0131">Cell cycle</keyword>
<keyword evidence="12" id="KW-1185">Reference proteome</keyword>
<gene>
    <name evidence="9" type="primary">ftsQ</name>
    <name evidence="11" type="ORF">C3942_09110</name>
</gene>
<dbReference type="GO" id="GO:0032153">
    <property type="term" value="C:cell division site"/>
    <property type="evidence" value="ECO:0007669"/>
    <property type="project" value="UniProtKB-UniRule"/>
</dbReference>
<comment type="caution">
    <text evidence="11">The sequence shown here is derived from an EMBL/GenBank/DDBJ whole genome shotgun (WGS) entry which is preliminary data.</text>
</comment>
<evidence type="ECO:0000256" key="4">
    <source>
        <dbReference type="ARBA" id="ARBA00022618"/>
    </source>
</evidence>
<evidence type="ECO:0000313" key="12">
    <source>
        <dbReference type="Proteomes" id="UP000238220"/>
    </source>
</evidence>
<feature type="domain" description="POTRA" evidence="10">
    <location>
        <begin position="46"/>
        <end position="115"/>
    </location>
</feature>
<dbReference type="GO" id="GO:0005886">
    <property type="term" value="C:plasma membrane"/>
    <property type="evidence" value="ECO:0007669"/>
    <property type="project" value="UniProtKB-SubCell"/>
</dbReference>
<evidence type="ECO:0000256" key="5">
    <source>
        <dbReference type="ARBA" id="ARBA00022692"/>
    </source>
</evidence>
<keyword evidence="5 9" id="KW-0812">Transmembrane</keyword>
<dbReference type="EMBL" id="PSNW01000004">
    <property type="protein sequence ID" value="PPE74182.1"/>
    <property type="molecule type" value="Genomic_DNA"/>
</dbReference>
<comment type="similarity">
    <text evidence="9">Belongs to the FtsQ/DivIB family. FtsQ subfamily.</text>
</comment>